<proteinExistence type="predicted"/>
<evidence type="ECO:0000313" key="3">
    <source>
        <dbReference type="EMBL" id="CAB4940413.1"/>
    </source>
</evidence>
<organism evidence="2">
    <name type="scientific">freshwater metagenome</name>
    <dbReference type="NCBI Taxonomy" id="449393"/>
    <lineage>
        <taxon>unclassified sequences</taxon>
        <taxon>metagenomes</taxon>
        <taxon>ecological metagenomes</taxon>
    </lineage>
</organism>
<dbReference type="PANTHER" id="PTHR43221">
    <property type="entry name" value="PROTEASE HTPX"/>
    <property type="match status" value="1"/>
</dbReference>
<gene>
    <name evidence="2" type="ORF">UFOPK1392_00636</name>
    <name evidence="3" type="ORF">UFOPK3733_01260</name>
</gene>
<evidence type="ECO:0000256" key="1">
    <source>
        <dbReference type="SAM" id="Phobius"/>
    </source>
</evidence>
<evidence type="ECO:0000313" key="2">
    <source>
        <dbReference type="EMBL" id="CAB4322895.1"/>
    </source>
</evidence>
<keyword evidence="1" id="KW-0812">Transmembrane</keyword>
<keyword evidence="1" id="KW-1133">Transmembrane helix</keyword>
<dbReference type="AlphaFoldDB" id="A0A6J5YBQ1"/>
<name>A0A6J5YBQ1_9ZZZZ</name>
<feature type="transmembrane region" description="Helical" evidence="1">
    <location>
        <begin position="23"/>
        <end position="56"/>
    </location>
</feature>
<keyword evidence="1" id="KW-0472">Membrane</keyword>
<dbReference type="EMBL" id="CAFBNC010000061">
    <property type="protein sequence ID" value="CAB4940413.1"/>
    <property type="molecule type" value="Genomic_DNA"/>
</dbReference>
<dbReference type="InterPro" id="IPR050083">
    <property type="entry name" value="HtpX_protease"/>
</dbReference>
<accession>A0A6J5YBQ1</accession>
<reference evidence="2" key="1">
    <citation type="submission" date="2020-05" db="EMBL/GenBank/DDBJ databases">
        <authorList>
            <person name="Chiriac C."/>
            <person name="Salcher M."/>
            <person name="Ghai R."/>
            <person name="Kavagutti S V."/>
        </authorList>
    </citation>
    <scope>NUCLEOTIDE SEQUENCE</scope>
</reference>
<dbReference type="PANTHER" id="PTHR43221:SF1">
    <property type="entry name" value="PROTEASE HTPX"/>
    <property type="match status" value="1"/>
</dbReference>
<sequence>MTTTVEYAPKAIRPLLLATVVPVVSFGIIISAVLLLALGLLGLVLGIVGTAIAAVVRVRRLRIGLEAEVLARISAEPVSGPFEARLTNLAEGLAAQRGVPVPALRIVDDPAANMLVVGMTPEQSALVVTTGLLMALDRIELEAIVGRGIAEIRQGDLPAGTLAVRSVGRPSTSLDGGGFGALLARPFSGLIAAGAAYVTDADRDLLLDQAGVALTRYPPGLVSALEACERVGTALTRPDPTIDHLWMAATGAEGRAVADRPSLHLRIEALRLL</sequence>
<protein>
    <submittedName>
        <fullName evidence="2">Unannotated protein</fullName>
    </submittedName>
</protein>
<dbReference type="EMBL" id="CAEMXZ010000019">
    <property type="protein sequence ID" value="CAB4322895.1"/>
    <property type="molecule type" value="Genomic_DNA"/>
</dbReference>
<dbReference type="Gene3D" id="3.30.2010.10">
    <property type="entry name" value="Metalloproteases ('zincins'), catalytic domain"/>
    <property type="match status" value="1"/>
</dbReference>